<proteinExistence type="predicted"/>
<organism evidence="8 9">
    <name type="scientific">Azospirillum brasilense</name>
    <dbReference type="NCBI Taxonomy" id="192"/>
    <lineage>
        <taxon>Bacteria</taxon>
        <taxon>Pseudomonadati</taxon>
        <taxon>Pseudomonadota</taxon>
        <taxon>Alphaproteobacteria</taxon>
        <taxon>Rhodospirillales</taxon>
        <taxon>Azospirillaceae</taxon>
        <taxon>Azospirillum</taxon>
    </lineage>
</organism>
<evidence type="ECO:0000313" key="8">
    <source>
        <dbReference type="EMBL" id="OYD85979.1"/>
    </source>
</evidence>
<evidence type="ECO:0000256" key="4">
    <source>
        <dbReference type="ARBA" id="ARBA00022989"/>
    </source>
</evidence>
<dbReference type="InterPro" id="IPR033480">
    <property type="entry name" value="sCache_2"/>
</dbReference>
<dbReference type="SMART" id="SM01049">
    <property type="entry name" value="Cache_2"/>
    <property type="match status" value="1"/>
</dbReference>
<gene>
    <name evidence="8" type="ORF">CHT98_03295</name>
</gene>
<feature type="transmembrane region" description="Helical" evidence="6">
    <location>
        <begin position="25"/>
        <end position="47"/>
    </location>
</feature>
<comment type="caution">
    <text evidence="8">The sequence shown here is derived from an EMBL/GenBank/DDBJ whole genome shotgun (WGS) entry which is preliminary data.</text>
</comment>
<evidence type="ECO:0000256" key="6">
    <source>
        <dbReference type="SAM" id="Phobius"/>
    </source>
</evidence>
<protein>
    <submittedName>
        <fullName evidence="8">Chemotaxis protein</fullName>
    </submittedName>
</protein>
<evidence type="ECO:0000259" key="7">
    <source>
        <dbReference type="SMART" id="SM01049"/>
    </source>
</evidence>
<keyword evidence="2" id="KW-1003">Cell membrane</keyword>
<keyword evidence="4 6" id="KW-1133">Transmembrane helix</keyword>
<sequence>MVLPEYGSHLSPSDLMFRLRGRFHLHTLLTVLPVLALLAIIALAAGVPAQTRGTESDAKALLDKTSGYLRQHGADAAPDAFAQRDGALIDRDLYPMLIDRDGVMVAHGWTPSLNGVNLKELKDVDGKPFIQEALNIVAERDSGAVSYKWTDPLSGQIAPKTMIVRRIVLGGEPYLLSVGVYR</sequence>
<evidence type="ECO:0000256" key="5">
    <source>
        <dbReference type="ARBA" id="ARBA00023136"/>
    </source>
</evidence>
<name>A0A235HJH5_AZOBR</name>
<dbReference type="GO" id="GO:0005886">
    <property type="term" value="C:plasma membrane"/>
    <property type="evidence" value="ECO:0007669"/>
    <property type="project" value="UniProtKB-SubCell"/>
</dbReference>
<dbReference type="AlphaFoldDB" id="A0A235HJH5"/>
<evidence type="ECO:0000256" key="2">
    <source>
        <dbReference type="ARBA" id="ARBA00022475"/>
    </source>
</evidence>
<evidence type="ECO:0000313" key="9">
    <source>
        <dbReference type="Proteomes" id="UP000215367"/>
    </source>
</evidence>
<feature type="domain" description="Single Cache" evidence="7">
    <location>
        <begin position="50"/>
        <end position="131"/>
    </location>
</feature>
<dbReference type="EMBL" id="NOWT01000002">
    <property type="protein sequence ID" value="OYD85979.1"/>
    <property type="molecule type" value="Genomic_DNA"/>
</dbReference>
<accession>A0A235HJH5</accession>
<dbReference type="Pfam" id="PF17200">
    <property type="entry name" value="sCache_2"/>
    <property type="match status" value="1"/>
</dbReference>
<keyword evidence="5 6" id="KW-0472">Membrane</keyword>
<dbReference type="Gene3D" id="3.30.450.20">
    <property type="entry name" value="PAS domain"/>
    <property type="match status" value="1"/>
</dbReference>
<dbReference type="Proteomes" id="UP000215367">
    <property type="component" value="Unassembled WGS sequence"/>
</dbReference>
<keyword evidence="3 6" id="KW-0812">Transmembrane</keyword>
<evidence type="ECO:0000256" key="1">
    <source>
        <dbReference type="ARBA" id="ARBA00004651"/>
    </source>
</evidence>
<evidence type="ECO:0000256" key="3">
    <source>
        <dbReference type="ARBA" id="ARBA00022692"/>
    </source>
</evidence>
<comment type="subcellular location">
    <subcellularLocation>
        <location evidence="1">Cell membrane</location>
        <topology evidence="1">Multi-pass membrane protein</topology>
    </subcellularLocation>
</comment>
<reference evidence="8 9" key="1">
    <citation type="submission" date="2017-07" db="EMBL/GenBank/DDBJ databases">
        <title>Whole genome sequence of Azospirillum brasilense 2A1, a potential biofertilizer strain.</title>
        <authorList>
            <person name="Fontana C.A."/>
            <person name="Toffoli L.M."/>
            <person name="Salazar S.M."/>
            <person name="Puglisi E."/>
            <person name="Pedraza R."/>
            <person name="Bassi D."/>
            <person name="Cocconcelli P.S."/>
        </authorList>
    </citation>
    <scope>NUCLEOTIDE SEQUENCE [LARGE SCALE GENOMIC DNA]</scope>
    <source>
        <strain evidence="8 9">2A1</strain>
    </source>
</reference>